<dbReference type="InterPro" id="IPR036118">
    <property type="entry name" value="UreE_N_sf"/>
</dbReference>
<evidence type="ECO:0000259" key="2">
    <source>
        <dbReference type="SMART" id="SM00988"/>
    </source>
</evidence>
<dbReference type="Pfam" id="PF02814">
    <property type="entry name" value="UreE_N"/>
    <property type="match status" value="1"/>
</dbReference>
<name>A0ABV9PSQ8_9ACTN</name>
<sequence>METFRTLIGHRLDAEIKRSVLRHEDAGRVVRLSVPQAELGRKRFKVVDQNGNHYGIALPRNLTLQNGSVLDLSSSRAVVIETTDTEQLHLRARDAEGGIQLGWHAGHLHWKVRMAGRYVTVLLDGPREDYLVRIGQFLDAGLIEVVDSDAWTDDAANDVHEPHSHIHEGHSHSPDAPSGEGGHRAGASTRGVAATPTDPPR</sequence>
<reference evidence="4" key="1">
    <citation type="journal article" date="2019" name="Int. J. Syst. Evol. Microbiol.">
        <title>The Global Catalogue of Microorganisms (GCM) 10K type strain sequencing project: providing services to taxonomists for standard genome sequencing and annotation.</title>
        <authorList>
            <consortium name="The Broad Institute Genomics Platform"/>
            <consortium name="The Broad Institute Genome Sequencing Center for Infectious Disease"/>
            <person name="Wu L."/>
            <person name="Ma J."/>
        </authorList>
    </citation>
    <scope>NUCLEOTIDE SEQUENCE [LARGE SCALE GENOMIC DNA]</scope>
    <source>
        <strain evidence="4">JCM 11882</strain>
    </source>
</reference>
<evidence type="ECO:0000256" key="1">
    <source>
        <dbReference type="SAM" id="MobiDB-lite"/>
    </source>
</evidence>
<dbReference type="SMART" id="SM00988">
    <property type="entry name" value="UreE_N"/>
    <property type="match status" value="1"/>
</dbReference>
<dbReference type="InterPro" id="IPR004029">
    <property type="entry name" value="UreE_N"/>
</dbReference>
<proteinExistence type="predicted"/>
<keyword evidence="4" id="KW-1185">Reference proteome</keyword>
<evidence type="ECO:0000313" key="4">
    <source>
        <dbReference type="Proteomes" id="UP001595836"/>
    </source>
</evidence>
<accession>A0ABV9PSQ8</accession>
<comment type="caution">
    <text evidence="3">The sequence shown here is derived from an EMBL/GenBank/DDBJ whole genome shotgun (WGS) entry which is preliminary data.</text>
</comment>
<dbReference type="Proteomes" id="UP001595836">
    <property type="component" value="Unassembled WGS sequence"/>
</dbReference>
<feature type="compositionally biased region" description="Basic and acidic residues" evidence="1">
    <location>
        <begin position="157"/>
        <end position="173"/>
    </location>
</feature>
<dbReference type="SUPFAM" id="SSF69287">
    <property type="entry name" value="Urease metallochaperone UreE, N-terminal domain"/>
    <property type="match status" value="1"/>
</dbReference>
<dbReference type="Gene3D" id="2.60.260.20">
    <property type="entry name" value="Urease metallochaperone UreE, N-terminal domain"/>
    <property type="match status" value="1"/>
</dbReference>
<feature type="region of interest" description="Disordered" evidence="1">
    <location>
        <begin position="155"/>
        <end position="201"/>
    </location>
</feature>
<evidence type="ECO:0000313" key="3">
    <source>
        <dbReference type="EMBL" id="MFC4754461.1"/>
    </source>
</evidence>
<dbReference type="EMBL" id="JBHSHP010000018">
    <property type="protein sequence ID" value="MFC4754461.1"/>
    <property type="molecule type" value="Genomic_DNA"/>
</dbReference>
<organism evidence="3 4">
    <name type="scientific">Dietzia aurantiaca</name>
    <dbReference type="NCBI Taxonomy" id="983873"/>
    <lineage>
        <taxon>Bacteria</taxon>
        <taxon>Bacillati</taxon>
        <taxon>Actinomycetota</taxon>
        <taxon>Actinomycetes</taxon>
        <taxon>Mycobacteriales</taxon>
        <taxon>Dietziaceae</taxon>
        <taxon>Dietzia</taxon>
    </lineage>
</organism>
<feature type="domain" description="UreE urease accessory N-terminal" evidence="2">
    <location>
        <begin position="16"/>
        <end position="78"/>
    </location>
</feature>
<gene>
    <name evidence="3" type="ORF">ACFO7U_06695</name>
</gene>
<protein>
    <recommendedName>
        <fullName evidence="2">UreE urease accessory N-terminal domain-containing protein</fullName>
    </recommendedName>
</protein>
<dbReference type="RefSeq" id="WP_344992425.1">
    <property type="nucleotide sequence ID" value="NZ_BAABCD010000019.1"/>
</dbReference>